<dbReference type="SUPFAM" id="SSF103025">
    <property type="entry name" value="Folate-binding domain"/>
    <property type="match status" value="1"/>
</dbReference>
<dbReference type="OrthoDB" id="9772660at2"/>
<evidence type="ECO:0000259" key="2">
    <source>
        <dbReference type="Pfam" id="PF01571"/>
    </source>
</evidence>
<dbReference type="GO" id="GO:0005829">
    <property type="term" value="C:cytosol"/>
    <property type="evidence" value="ECO:0007669"/>
    <property type="project" value="TreeGrafter"/>
</dbReference>
<organism evidence="3 4">
    <name type="scientific">Roseibium marinum</name>
    <dbReference type="NCBI Taxonomy" id="281252"/>
    <lineage>
        <taxon>Bacteria</taxon>
        <taxon>Pseudomonadati</taxon>
        <taxon>Pseudomonadota</taxon>
        <taxon>Alphaproteobacteria</taxon>
        <taxon>Hyphomicrobiales</taxon>
        <taxon>Stappiaceae</taxon>
        <taxon>Roseibium</taxon>
    </lineage>
</organism>
<reference evidence="3 4" key="1">
    <citation type="submission" date="2018-01" db="EMBL/GenBank/DDBJ databases">
        <title>Genomic Encyclopedia of Archaeal and Bacterial Type Strains, Phase II (KMG-II): from individual species to whole genera.</title>
        <authorList>
            <person name="Goeker M."/>
        </authorList>
    </citation>
    <scope>NUCLEOTIDE SEQUENCE [LARGE SCALE GENOMIC DNA]</scope>
    <source>
        <strain evidence="3 4">DSM 17023</strain>
    </source>
</reference>
<dbReference type="PANTHER" id="PTHR43757">
    <property type="entry name" value="AMINOMETHYLTRANSFERASE"/>
    <property type="match status" value="1"/>
</dbReference>
<dbReference type="Proteomes" id="UP000236959">
    <property type="component" value="Unassembled WGS sequence"/>
</dbReference>
<dbReference type="GO" id="GO:0008168">
    <property type="term" value="F:methyltransferase activity"/>
    <property type="evidence" value="ECO:0007669"/>
    <property type="project" value="UniProtKB-KW"/>
</dbReference>
<protein>
    <submittedName>
        <fullName evidence="3">Vanillate/3-O-methylgallate O-demethylase</fullName>
    </submittedName>
</protein>
<dbReference type="RefSeq" id="WP_103222869.1">
    <property type="nucleotide sequence ID" value="NZ_PPCN01000005.1"/>
</dbReference>
<feature type="domain" description="GCVT N-terminal" evidence="2">
    <location>
        <begin position="31"/>
        <end position="253"/>
    </location>
</feature>
<dbReference type="Gene3D" id="3.30.1360.120">
    <property type="entry name" value="Probable tRNA modification gtpase trme, domain 1"/>
    <property type="match status" value="1"/>
</dbReference>
<dbReference type="InterPro" id="IPR028896">
    <property type="entry name" value="GcvT/YgfZ/DmdA"/>
</dbReference>
<dbReference type="InterPro" id="IPR027266">
    <property type="entry name" value="TrmE/GcvT-like"/>
</dbReference>
<comment type="caution">
    <text evidence="3">The sequence shown here is derived from an EMBL/GenBank/DDBJ whole genome shotgun (WGS) entry which is preliminary data.</text>
</comment>
<gene>
    <name evidence="3" type="ORF">CLV41_10577</name>
</gene>
<name>A0A2S3UTV8_9HYPH</name>
<keyword evidence="3" id="KW-0808">Transferase</keyword>
<dbReference type="GO" id="GO:0032259">
    <property type="term" value="P:methylation"/>
    <property type="evidence" value="ECO:0007669"/>
    <property type="project" value="UniProtKB-KW"/>
</dbReference>
<keyword evidence="4" id="KW-1185">Reference proteome</keyword>
<proteinExistence type="predicted"/>
<dbReference type="PIRSF" id="PIRSF006487">
    <property type="entry name" value="GcvT"/>
    <property type="match status" value="1"/>
</dbReference>
<dbReference type="InterPro" id="IPR006222">
    <property type="entry name" value="GCVT_N"/>
</dbReference>
<dbReference type="EMBL" id="PPCN01000005">
    <property type="protein sequence ID" value="POF30899.1"/>
    <property type="molecule type" value="Genomic_DNA"/>
</dbReference>
<sequence length="458" mass="50491">MTIVSLEDKIRATGGNPAEMLLNAQLGPYVFPIPAAFSNWMDEQRAWRQSAVLFDQSFHMTDLYVQGPDVVKLLSHVGVNSFKTFGRNKAKQLVCCNHDGYVIGDCILFGLEDDAVNIVGRPPLPNWIQYHAETGGYDVTVERDERSLDNPDKPRKTYRYEVQGPNAMAILEAVNEGGPLTTKFFNMGEIVIAGCKARTLAHGMGGAPGLELWGPFEDGPKVKAALLEIGKTYGLAQAGARAYSSVATESGWIPSPLPAIYSGDTMKPYREWLPAGSFEAVSSLGGSFYSDNVEDYYLTPWDLDYGRVVKFDHDFIGREALEKMAGETHRKKVTLVWDKEDVVAVYAGLMEEGDSPKLMEMPAAHYAAHPYDKVVKDGKTVGISTYPVYSANERAWLSLAMVAPDCAASGSRVTIVWGEPDGGSAKPVVERHRQMDVGAEVHPWPIHEAFRNSYRKQT</sequence>
<accession>A0A2S3UTV8</accession>
<evidence type="ECO:0000313" key="3">
    <source>
        <dbReference type="EMBL" id="POF30899.1"/>
    </source>
</evidence>
<dbReference type="Pfam" id="PF01571">
    <property type="entry name" value="GCV_T"/>
    <property type="match status" value="1"/>
</dbReference>
<keyword evidence="3" id="KW-0489">Methyltransferase</keyword>
<evidence type="ECO:0000256" key="1">
    <source>
        <dbReference type="PIRSR" id="PIRSR006487-1"/>
    </source>
</evidence>
<feature type="binding site" evidence="1">
    <location>
        <position position="211"/>
    </location>
    <ligand>
        <name>substrate</name>
    </ligand>
</feature>
<dbReference type="AlphaFoldDB" id="A0A2S3UTV8"/>
<dbReference type="PANTHER" id="PTHR43757:SF2">
    <property type="entry name" value="AMINOMETHYLTRANSFERASE, MITOCHONDRIAL"/>
    <property type="match status" value="1"/>
</dbReference>
<evidence type="ECO:0000313" key="4">
    <source>
        <dbReference type="Proteomes" id="UP000236959"/>
    </source>
</evidence>